<feature type="region of interest" description="Disordered" evidence="6">
    <location>
        <begin position="1"/>
        <end position="24"/>
    </location>
</feature>
<proteinExistence type="inferred from homology"/>
<keyword evidence="2 5" id="KW-0489">Methyltransferase</keyword>
<dbReference type="GO" id="GO:0032259">
    <property type="term" value="P:methylation"/>
    <property type="evidence" value="ECO:0007669"/>
    <property type="project" value="UniProtKB-KW"/>
</dbReference>
<comment type="caution">
    <text evidence="7">The sequence shown here is derived from an EMBL/GenBank/DDBJ whole genome shotgun (WGS) entry which is preliminary data.</text>
</comment>
<evidence type="ECO:0000256" key="5">
    <source>
        <dbReference type="HAMAP-Rule" id="MF_03223"/>
    </source>
</evidence>
<gene>
    <name evidence="5" type="primary">EFM7</name>
    <name evidence="7" type="ORF">TRICI_006497</name>
</gene>
<keyword evidence="3 5" id="KW-0808">Transferase</keyword>
<comment type="subcellular location">
    <subcellularLocation>
        <location evidence="5">Cytoplasm</location>
    </subcellularLocation>
</comment>
<feature type="binding site" evidence="5">
    <location>
        <position position="60"/>
    </location>
    <ligand>
        <name>S-adenosyl-L-methionine</name>
        <dbReference type="ChEBI" id="CHEBI:59789"/>
    </ligand>
</feature>
<dbReference type="EC" id="2.1.1.-" evidence="5"/>
<dbReference type="GO" id="GO:0071885">
    <property type="term" value="F:N-terminal protein N-methyltransferase activity"/>
    <property type="evidence" value="ECO:0007669"/>
    <property type="project" value="UniProtKB-UniRule"/>
</dbReference>
<feature type="compositionally biased region" description="Acidic residues" evidence="6">
    <location>
        <begin position="1"/>
        <end position="15"/>
    </location>
</feature>
<dbReference type="PROSITE" id="PS51560">
    <property type="entry name" value="SAM_MT_NNT1"/>
    <property type="match status" value="1"/>
</dbReference>
<dbReference type="EMBL" id="SWFS01000539">
    <property type="protein sequence ID" value="KAA8898680.1"/>
    <property type="molecule type" value="Genomic_DNA"/>
</dbReference>
<dbReference type="VEuPathDB" id="FungiDB:TRICI_006497"/>
<keyword evidence="1 5" id="KW-0963">Cytoplasm</keyword>
<dbReference type="AlphaFoldDB" id="A0A642UGT7"/>
<evidence type="ECO:0000256" key="6">
    <source>
        <dbReference type="SAM" id="MobiDB-lite"/>
    </source>
</evidence>
<keyword evidence="4 5" id="KW-0949">S-adenosyl-L-methionine</keyword>
<name>A0A642UGT7_9ASCO</name>
<evidence type="ECO:0000256" key="2">
    <source>
        <dbReference type="ARBA" id="ARBA00022603"/>
    </source>
</evidence>
<dbReference type="PANTHER" id="PTHR14614">
    <property type="entry name" value="HEPATOCELLULAR CARCINOMA-ASSOCIATED ANTIGEN"/>
    <property type="match status" value="1"/>
</dbReference>
<organism evidence="7 8">
    <name type="scientific">Trichomonascus ciferrii</name>
    <dbReference type="NCBI Taxonomy" id="44093"/>
    <lineage>
        <taxon>Eukaryota</taxon>
        <taxon>Fungi</taxon>
        <taxon>Dikarya</taxon>
        <taxon>Ascomycota</taxon>
        <taxon>Saccharomycotina</taxon>
        <taxon>Dipodascomycetes</taxon>
        <taxon>Dipodascales</taxon>
        <taxon>Trichomonascaceae</taxon>
        <taxon>Trichomonascus</taxon>
        <taxon>Trichomonascus ciferrii complex</taxon>
    </lineage>
</organism>
<dbReference type="InterPro" id="IPR025784">
    <property type="entry name" value="EFM7"/>
</dbReference>
<dbReference type="Gene3D" id="3.40.50.150">
    <property type="entry name" value="Vaccinia Virus protein VP39"/>
    <property type="match status" value="1"/>
</dbReference>
<dbReference type="HAMAP" id="MF_03223">
    <property type="entry name" value="Methyltr_EFM7"/>
    <property type="match status" value="1"/>
</dbReference>
<sequence>MSDIEDAVDVFQEPEEFYKPPPEPSFETYARTAECVESDEPKEVKVRLVGKSPLWGHLLWNAGIVTTDFIDQNKEKYIKGKTVLELGAAAALPSLVAALSADNVVITDYPDPDLMDNINYNVDMLKKSTSKPLNVATEGYIWGNDVSSLLNAKGQNGRKFDFIILADLIFNHSEHAKLIKTCDECLTPDGKILVVFTHHRPKLAHRDLQFFEDAQTQANFKSTQIIEEKRFPMFEKDEGSELVRSMVYGYLVERQ</sequence>
<evidence type="ECO:0000313" key="8">
    <source>
        <dbReference type="Proteomes" id="UP000761534"/>
    </source>
</evidence>
<dbReference type="InterPro" id="IPR029063">
    <property type="entry name" value="SAM-dependent_MTases_sf"/>
</dbReference>
<dbReference type="OrthoDB" id="46564at2759"/>
<feature type="binding site" evidence="5">
    <location>
        <position position="166"/>
    </location>
    <ligand>
        <name>S-adenosyl-L-methionine</name>
        <dbReference type="ChEBI" id="CHEBI:59789"/>
    </ligand>
</feature>
<keyword evidence="8" id="KW-1185">Reference proteome</keyword>
<feature type="binding site" evidence="5">
    <location>
        <position position="142"/>
    </location>
    <ligand>
        <name>S-adenosyl-L-methionine</name>
        <dbReference type="ChEBI" id="CHEBI:59789"/>
    </ligand>
</feature>
<reference evidence="7" key="1">
    <citation type="journal article" date="2019" name="G3 (Bethesda)">
        <title>Genome Assemblies of Two Rare Opportunistic Yeast Pathogens: Diutina rugosa (syn. Candida rugosa) and Trichomonascus ciferrii (syn. Candida ciferrii).</title>
        <authorList>
            <person name="Mixao V."/>
            <person name="Saus E."/>
            <person name="Hansen A.P."/>
            <person name="Lass-Florl C."/>
            <person name="Gabaldon T."/>
        </authorList>
    </citation>
    <scope>NUCLEOTIDE SEQUENCE</scope>
    <source>
        <strain evidence="7">CBS 4856</strain>
    </source>
</reference>
<feature type="binding site" evidence="5">
    <location>
        <begin position="87"/>
        <end position="89"/>
    </location>
    <ligand>
        <name>S-adenosyl-L-methionine</name>
        <dbReference type="ChEBI" id="CHEBI:59789"/>
    </ligand>
</feature>
<accession>A0A642UGT7</accession>
<feature type="binding site" evidence="5">
    <location>
        <position position="108"/>
    </location>
    <ligand>
        <name>S-adenosyl-L-methionine</name>
        <dbReference type="ChEBI" id="CHEBI:59789"/>
    </ligand>
</feature>
<dbReference type="Proteomes" id="UP000761534">
    <property type="component" value="Unassembled WGS sequence"/>
</dbReference>
<protein>
    <recommendedName>
        <fullName evidence="5">Protein N-terminal and lysine N-methyltransferase EFM7</fullName>
        <ecNumber evidence="5">2.1.1.-</ecNumber>
    </recommendedName>
    <alternativeName>
        <fullName evidence="5">Elongation factor methyltransferase 7</fullName>
    </alternativeName>
</protein>
<dbReference type="Pfam" id="PF10294">
    <property type="entry name" value="Methyltransf_16"/>
    <property type="match status" value="1"/>
</dbReference>
<evidence type="ECO:0000313" key="7">
    <source>
        <dbReference type="EMBL" id="KAA8898680.1"/>
    </source>
</evidence>
<evidence type="ECO:0000256" key="3">
    <source>
        <dbReference type="ARBA" id="ARBA00022679"/>
    </source>
</evidence>
<evidence type="ECO:0000256" key="4">
    <source>
        <dbReference type="ARBA" id="ARBA00022691"/>
    </source>
</evidence>
<dbReference type="GO" id="GO:0005737">
    <property type="term" value="C:cytoplasm"/>
    <property type="evidence" value="ECO:0007669"/>
    <property type="project" value="UniProtKB-SubCell"/>
</dbReference>
<dbReference type="GO" id="GO:0016279">
    <property type="term" value="F:protein-lysine N-methyltransferase activity"/>
    <property type="evidence" value="ECO:0007669"/>
    <property type="project" value="UniProtKB-UniRule"/>
</dbReference>
<comment type="similarity">
    <text evidence="5">Belongs to the class I-like SAM-binding methyltransferase superfamily. EFM7 family.</text>
</comment>
<dbReference type="SUPFAM" id="SSF53335">
    <property type="entry name" value="S-adenosyl-L-methionine-dependent methyltransferases"/>
    <property type="match status" value="1"/>
</dbReference>
<dbReference type="PANTHER" id="PTHR14614:SF10">
    <property type="entry name" value="PROTEIN N-TERMINAL AND LYSINE N-METHYLTRANSFERASE EFM7"/>
    <property type="match status" value="1"/>
</dbReference>
<evidence type="ECO:0000256" key="1">
    <source>
        <dbReference type="ARBA" id="ARBA00022490"/>
    </source>
</evidence>
<dbReference type="InterPro" id="IPR019410">
    <property type="entry name" value="Methyltransf_16"/>
</dbReference>
<comment type="function">
    <text evidence="5">S-adenosyl-L-methionine-dependent protein methyltransferase that trimethylates the N-terminal glycine 'Gly-2' of elongation factor 1-alpha, before also catalyzing the mono- and dimethylation of 'Lys-3'.</text>
</comment>